<dbReference type="RefSeq" id="WP_135634948.1">
    <property type="nucleotide sequence ID" value="NZ_RQFE01000024.1"/>
</dbReference>
<name>A0A6N4QB56_9LEPT</name>
<protein>
    <submittedName>
        <fullName evidence="1">Uncharacterized protein</fullName>
    </submittedName>
</protein>
<dbReference type="EMBL" id="RQFF01000030">
    <property type="protein sequence ID" value="TGK69681.1"/>
    <property type="molecule type" value="Genomic_DNA"/>
</dbReference>
<gene>
    <name evidence="1" type="ORF">EHQ18_12910</name>
</gene>
<accession>A0A6N4QB56</accession>
<proteinExistence type="predicted"/>
<sequence length="230" mass="27482">MKKYSLEITEEEAIILFELFVRFSDTNRLSIQHPSEYITIQHLAAEVDKTTSAMFKEDYKEILTKAQKRISKGFEGIVPNDNAQVAWVYKTVSEYFWPEFIDRNGMIFIKSEYSKIDKLPKDPIEAECFINHLHILDLFNHSADLPDEPFWDTEHSDYKDAWNLGKHISEMWKQKLERDFPNDNFRIYLSKNDNPVVRFHKVRINHINWFEKEDNSDQSEKEKNMIIIIE</sequence>
<dbReference type="OrthoDB" id="9805159at2"/>
<dbReference type="Proteomes" id="UP000297239">
    <property type="component" value="Unassembled WGS sequence"/>
</dbReference>
<keyword evidence="2" id="KW-1185">Reference proteome</keyword>
<reference evidence="1" key="1">
    <citation type="journal article" date="2019" name="PLoS Negl. Trop. Dis.">
        <title>Revisiting the worldwide diversity of Leptospira species in the environment.</title>
        <authorList>
            <person name="Vincent A.T."/>
            <person name="Schiettekatte O."/>
            <person name="Bourhy P."/>
            <person name="Veyrier F.J."/>
            <person name="Picardeau M."/>
        </authorList>
    </citation>
    <scope>NUCLEOTIDE SEQUENCE [LARGE SCALE GENOMIC DNA]</scope>
    <source>
        <strain evidence="1">201800293</strain>
    </source>
</reference>
<comment type="caution">
    <text evidence="1">The sequence shown here is derived from an EMBL/GenBank/DDBJ whole genome shotgun (WGS) entry which is preliminary data.</text>
</comment>
<organism evidence="1 2">
    <name type="scientific">Leptospira kanakyensis</name>
    <dbReference type="NCBI Taxonomy" id="2484968"/>
    <lineage>
        <taxon>Bacteria</taxon>
        <taxon>Pseudomonadati</taxon>
        <taxon>Spirochaetota</taxon>
        <taxon>Spirochaetia</taxon>
        <taxon>Leptospirales</taxon>
        <taxon>Leptospiraceae</taxon>
        <taxon>Leptospira</taxon>
    </lineage>
</organism>
<dbReference type="AlphaFoldDB" id="A0A6N4QB56"/>
<evidence type="ECO:0000313" key="1">
    <source>
        <dbReference type="EMBL" id="TGK69681.1"/>
    </source>
</evidence>
<evidence type="ECO:0000313" key="2">
    <source>
        <dbReference type="Proteomes" id="UP000297239"/>
    </source>
</evidence>